<keyword evidence="2" id="KW-0472">Membrane</keyword>
<dbReference type="GO" id="GO:0015074">
    <property type="term" value="P:DNA integration"/>
    <property type="evidence" value="ECO:0007669"/>
    <property type="project" value="InterPro"/>
</dbReference>
<dbReference type="AlphaFoldDB" id="A0A7J0DW24"/>
<protein>
    <recommendedName>
        <fullName evidence="3">Integrase catalytic domain-containing protein</fullName>
    </recommendedName>
</protein>
<dbReference type="InterPro" id="IPR039537">
    <property type="entry name" value="Retrotran_Ty1/copia-like"/>
</dbReference>
<dbReference type="EMBL" id="BJWL01000425">
    <property type="protein sequence ID" value="GFS43671.1"/>
    <property type="molecule type" value="Genomic_DNA"/>
</dbReference>
<organism evidence="4 5">
    <name type="scientific">Actinidia rufa</name>
    <dbReference type="NCBI Taxonomy" id="165716"/>
    <lineage>
        <taxon>Eukaryota</taxon>
        <taxon>Viridiplantae</taxon>
        <taxon>Streptophyta</taxon>
        <taxon>Embryophyta</taxon>
        <taxon>Tracheophyta</taxon>
        <taxon>Spermatophyta</taxon>
        <taxon>Magnoliopsida</taxon>
        <taxon>eudicotyledons</taxon>
        <taxon>Gunneridae</taxon>
        <taxon>Pentapetalae</taxon>
        <taxon>asterids</taxon>
        <taxon>Ericales</taxon>
        <taxon>Actinidiaceae</taxon>
        <taxon>Actinidia</taxon>
    </lineage>
</organism>
<evidence type="ECO:0000313" key="4">
    <source>
        <dbReference type="EMBL" id="GFS43671.1"/>
    </source>
</evidence>
<dbReference type="InterPro" id="IPR057670">
    <property type="entry name" value="SH3_retrovirus"/>
</dbReference>
<dbReference type="InterPro" id="IPR012337">
    <property type="entry name" value="RNaseH-like_sf"/>
</dbReference>
<reference evidence="5" key="1">
    <citation type="submission" date="2019-07" db="EMBL/GenBank/DDBJ databases">
        <title>De Novo Assembly of kiwifruit Actinidia rufa.</title>
        <authorList>
            <person name="Sugita-Konishi S."/>
            <person name="Sato K."/>
            <person name="Mori E."/>
            <person name="Abe Y."/>
            <person name="Kisaki G."/>
            <person name="Hamano K."/>
            <person name="Suezawa K."/>
            <person name="Otani M."/>
            <person name="Fukuda T."/>
            <person name="Manabe T."/>
            <person name="Gomi K."/>
            <person name="Tabuchi M."/>
            <person name="Akimitsu K."/>
            <person name="Kataoka I."/>
        </authorList>
    </citation>
    <scope>NUCLEOTIDE SEQUENCE [LARGE SCALE GENOMIC DNA]</scope>
    <source>
        <strain evidence="5">cv. Fuchu</strain>
    </source>
</reference>
<feature type="domain" description="Integrase catalytic" evidence="3">
    <location>
        <begin position="1"/>
        <end position="91"/>
    </location>
</feature>
<dbReference type="Gene3D" id="3.30.420.10">
    <property type="entry name" value="Ribonuclease H-like superfamily/Ribonuclease H"/>
    <property type="match status" value="1"/>
</dbReference>
<dbReference type="Proteomes" id="UP000585474">
    <property type="component" value="Unassembled WGS sequence"/>
</dbReference>
<feature type="region of interest" description="Disordered" evidence="1">
    <location>
        <begin position="237"/>
        <end position="261"/>
    </location>
</feature>
<dbReference type="PROSITE" id="PS50994">
    <property type="entry name" value="INTEGRASE"/>
    <property type="match status" value="1"/>
</dbReference>
<dbReference type="InterPro" id="IPR036397">
    <property type="entry name" value="RNaseH_sf"/>
</dbReference>
<keyword evidence="2" id="KW-0812">Transmembrane</keyword>
<dbReference type="OrthoDB" id="1750165at2759"/>
<feature type="transmembrane region" description="Helical" evidence="2">
    <location>
        <begin position="48"/>
        <end position="71"/>
    </location>
</feature>
<sequence length="261" mass="28933">MERWKRPCFLEVVDTRGIIYQSSCSDTPAQNGRAERKHRHLLDTARSFLLSSFVPSVFWGEAILTAAYLLNRMPTPLLSGRSPYECLHGQVPNYSLLRVFGYSCFVLLPKKGRTRLGAQCVLCVFLGYGIHQKGYRCYDPVTKKLYVSRHVTFFERLPYFTLPSKVTPVAKEDLIFLDPFPSDVPTEEYSSTLDIADISLPATSPEVSDCPPPSATSLPSLIPPAPLVYSRRRAASPIPSSSSVASSSDCGNPDPPVSRIV</sequence>
<dbReference type="GO" id="GO:0003676">
    <property type="term" value="F:nucleic acid binding"/>
    <property type="evidence" value="ECO:0007669"/>
    <property type="project" value="InterPro"/>
</dbReference>
<proteinExistence type="predicted"/>
<dbReference type="InterPro" id="IPR001584">
    <property type="entry name" value="Integrase_cat-core"/>
</dbReference>
<gene>
    <name evidence="4" type="ORF">Acr_00g0086350</name>
</gene>
<dbReference type="SUPFAM" id="SSF53098">
    <property type="entry name" value="Ribonuclease H-like"/>
    <property type="match status" value="1"/>
</dbReference>
<evidence type="ECO:0000313" key="5">
    <source>
        <dbReference type="Proteomes" id="UP000585474"/>
    </source>
</evidence>
<dbReference type="PANTHER" id="PTHR42648:SF28">
    <property type="entry name" value="TRANSPOSON-ENCODED PROTEIN WITH RIBONUCLEASE H-LIKE AND RETROVIRUS ZINC FINGER-LIKE DOMAINS"/>
    <property type="match status" value="1"/>
</dbReference>
<keyword evidence="5" id="KW-1185">Reference proteome</keyword>
<feature type="compositionally biased region" description="Low complexity" evidence="1">
    <location>
        <begin position="237"/>
        <end position="248"/>
    </location>
</feature>
<keyword evidence="2" id="KW-1133">Transmembrane helix</keyword>
<name>A0A7J0DW24_9ERIC</name>
<evidence type="ECO:0000256" key="2">
    <source>
        <dbReference type="SAM" id="Phobius"/>
    </source>
</evidence>
<accession>A0A7J0DW24</accession>
<dbReference type="PANTHER" id="PTHR42648">
    <property type="entry name" value="TRANSPOSASE, PUTATIVE-RELATED"/>
    <property type="match status" value="1"/>
</dbReference>
<evidence type="ECO:0000256" key="1">
    <source>
        <dbReference type="SAM" id="MobiDB-lite"/>
    </source>
</evidence>
<comment type="caution">
    <text evidence="4">The sequence shown here is derived from an EMBL/GenBank/DDBJ whole genome shotgun (WGS) entry which is preliminary data.</text>
</comment>
<dbReference type="Pfam" id="PF25597">
    <property type="entry name" value="SH3_retrovirus"/>
    <property type="match status" value="1"/>
</dbReference>
<evidence type="ECO:0000259" key="3">
    <source>
        <dbReference type="PROSITE" id="PS50994"/>
    </source>
</evidence>